<dbReference type="GO" id="GO:0005886">
    <property type="term" value="C:plasma membrane"/>
    <property type="evidence" value="ECO:0007669"/>
    <property type="project" value="UniProtKB-SubCell"/>
</dbReference>
<dbReference type="PANTHER" id="PTHR32089:SF112">
    <property type="entry name" value="LYSOZYME-LIKE PROTEIN-RELATED"/>
    <property type="match status" value="1"/>
</dbReference>
<dbReference type="CDD" id="cd06225">
    <property type="entry name" value="HAMP"/>
    <property type="match status" value="1"/>
</dbReference>
<dbReference type="CDD" id="cd11386">
    <property type="entry name" value="MCP_signal"/>
    <property type="match status" value="1"/>
</dbReference>
<dbReference type="Pfam" id="PF17200">
    <property type="entry name" value="sCache_2"/>
    <property type="match status" value="1"/>
</dbReference>
<dbReference type="InterPro" id="IPR004089">
    <property type="entry name" value="MCPsignal_dom"/>
</dbReference>
<dbReference type="InterPro" id="IPR033480">
    <property type="entry name" value="sCache_2"/>
</dbReference>
<dbReference type="Gene3D" id="1.10.287.950">
    <property type="entry name" value="Methyl-accepting chemotaxis protein"/>
    <property type="match status" value="1"/>
</dbReference>
<comment type="subcellular location">
    <subcellularLocation>
        <location evidence="1">Cell membrane</location>
        <topology evidence="1">Multi-pass membrane protein</topology>
    </subcellularLocation>
</comment>
<feature type="domain" description="Methyl-accepting transducer" evidence="10">
    <location>
        <begin position="309"/>
        <end position="545"/>
    </location>
</feature>
<dbReference type="PRINTS" id="PR00260">
    <property type="entry name" value="CHEMTRNSDUCR"/>
</dbReference>
<dbReference type="EMBL" id="MN079084">
    <property type="protein sequence ID" value="QEA04453.1"/>
    <property type="molecule type" value="Genomic_DNA"/>
</dbReference>
<organism evidence="12">
    <name type="scientific">uncultured organism</name>
    <dbReference type="NCBI Taxonomy" id="155900"/>
    <lineage>
        <taxon>unclassified sequences</taxon>
        <taxon>environmental samples</taxon>
    </lineage>
</organism>
<evidence type="ECO:0000256" key="8">
    <source>
        <dbReference type="SAM" id="MobiDB-lite"/>
    </source>
</evidence>
<comment type="similarity">
    <text evidence="7">Belongs to the methyl-accepting chemotaxis (MCP) protein family.</text>
</comment>
<dbReference type="GO" id="GO:0007165">
    <property type="term" value="P:signal transduction"/>
    <property type="evidence" value="ECO:0007669"/>
    <property type="project" value="UniProtKB-KW"/>
</dbReference>
<sequence>MPDASTGRPGDSLKPKRQIGDHNNNPVSPGGDMEAFRNFRVSTRIWSILLWAVIGFVAVALLALVASRQMVLDERREGVSQVVEAATGVIDHYHQQATEGRISEARAKSLAAAAVRNMRYHEYDDGSREYIWINDLDARVVVHPARPSLEGRDMSALTDAGGKHIFKAFVDTAQTAGAGFVTYRWPMPGSDQPVEKVSYVRLYQPWGWVVGSGVYLDRVDGAVTALALDLAWQVGLVLVLLAGVVAIAIGSIVRPLNRAVAGIRSMTGETVDLTPRLDTRGGDEFTALARSVNALTDTCRGALQKAAGVRDELERSAATLNEVTDAAGNGMAAQEADAEQLATAMNEMVATVQEVAHNTATAADAAAEASRETSNGRRVVESTVDAIQALAGELAHTRSAVERLASESDDIAGVLEAINGIAEQTNLLALNAAIEAARAGDQGRGFAVVAEEVRRLSASTQESTEHIRTITERFQCGAREATARMGESSNQADNAVNRSAEAGESLNAITRSVDTISDMDTQIASAAEEQASTAEEINRGVVRIRDVAGETREGVERIREAARRQRGLVSELADELAKLQF</sequence>
<dbReference type="InterPro" id="IPR004090">
    <property type="entry name" value="Chemotax_Me-accpt_rcpt"/>
</dbReference>
<evidence type="ECO:0000259" key="11">
    <source>
        <dbReference type="PROSITE" id="PS50885"/>
    </source>
</evidence>
<dbReference type="PROSITE" id="PS50885">
    <property type="entry name" value="HAMP"/>
    <property type="match status" value="1"/>
</dbReference>
<evidence type="ECO:0000313" key="12">
    <source>
        <dbReference type="EMBL" id="QEA04453.1"/>
    </source>
</evidence>
<evidence type="ECO:0000259" key="10">
    <source>
        <dbReference type="PROSITE" id="PS50111"/>
    </source>
</evidence>
<keyword evidence="3 9" id="KW-0812">Transmembrane</keyword>
<dbReference type="PANTHER" id="PTHR32089">
    <property type="entry name" value="METHYL-ACCEPTING CHEMOTAXIS PROTEIN MCPB"/>
    <property type="match status" value="1"/>
</dbReference>
<dbReference type="InterPro" id="IPR003660">
    <property type="entry name" value="HAMP_dom"/>
</dbReference>
<feature type="compositionally biased region" description="Basic and acidic residues" evidence="8">
    <location>
        <begin position="11"/>
        <end position="20"/>
    </location>
</feature>
<dbReference type="GO" id="GO:0006935">
    <property type="term" value="P:chemotaxis"/>
    <property type="evidence" value="ECO:0007669"/>
    <property type="project" value="InterPro"/>
</dbReference>
<proteinExistence type="inferred from homology"/>
<dbReference type="Gene3D" id="3.30.450.20">
    <property type="entry name" value="PAS domain"/>
    <property type="match status" value="1"/>
</dbReference>
<dbReference type="SMART" id="SM00304">
    <property type="entry name" value="HAMP"/>
    <property type="match status" value="2"/>
</dbReference>
<keyword evidence="2" id="KW-1003">Cell membrane</keyword>
<name>A0A5B8R901_9ZZZZ</name>
<keyword evidence="4 9" id="KW-1133">Transmembrane helix</keyword>
<dbReference type="AlphaFoldDB" id="A0A5B8R901"/>
<evidence type="ECO:0000256" key="5">
    <source>
        <dbReference type="ARBA" id="ARBA00023136"/>
    </source>
</evidence>
<evidence type="ECO:0000256" key="6">
    <source>
        <dbReference type="ARBA" id="ARBA00023224"/>
    </source>
</evidence>
<dbReference type="PROSITE" id="PS50111">
    <property type="entry name" value="CHEMOTAXIS_TRANSDUC_2"/>
    <property type="match status" value="1"/>
</dbReference>
<feature type="transmembrane region" description="Helical" evidence="9">
    <location>
        <begin position="230"/>
        <end position="253"/>
    </location>
</feature>
<accession>A0A5B8R901</accession>
<keyword evidence="5 9" id="KW-0472">Membrane</keyword>
<feature type="transmembrane region" description="Helical" evidence="9">
    <location>
        <begin position="45"/>
        <end position="66"/>
    </location>
</feature>
<evidence type="ECO:0000256" key="9">
    <source>
        <dbReference type="SAM" id="Phobius"/>
    </source>
</evidence>
<dbReference type="GO" id="GO:0004888">
    <property type="term" value="F:transmembrane signaling receptor activity"/>
    <property type="evidence" value="ECO:0007669"/>
    <property type="project" value="InterPro"/>
</dbReference>
<evidence type="ECO:0000256" key="4">
    <source>
        <dbReference type="ARBA" id="ARBA00022989"/>
    </source>
</evidence>
<dbReference type="FunFam" id="1.10.287.950:FF:000001">
    <property type="entry name" value="Methyl-accepting chemotaxis sensory transducer"/>
    <property type="match status" value="1"/>
</dbReference>
<keyword evidence="6" id="KW-0807">Transducer</keyword>
<feature type="domain" description="HAMP" evidence="11">
    <location>
        <begin position="250"/>
        <end position="304"/>
    </location>
</feature>
<evidence type="ECO:0000256" key="7">
    <source>
        <dbReference type="ARBA" id="ARBA00029447"/>
    </source>
</evidence>
<dbReference type="SMART" id="SM00283">
    <property type="entry name" value="MA"/>
    <property type="match status" value="1"/>
</dbReference>
<feature type="region of interest" description="Disordered" evidence="8">
    <location>
        <begin position="1"/>
        <end position="32"/>
    </location>
</feature>
<dbReference type="SMART" id="SM01049">
    <property type="entry name" value="Cache_2"/>
    <property type="match status" value="1"/>
</dbReference>
<protein>
    <submittedName>
        <fullName evidence="12">Methyl-accepting chemotaxis protein McpP</fullName>
    </submittedName>
</protein>
<reference evidence="12" key="1">
    <citation type="submission" date="2019-06" db="EMBL/GenBank/DDBJ databases">
        <authorList>
            <person name="Murdoch R.W."/>
            <person name="Fathepure B."/>
        </authorList>
    </citation>
    <scope>NUCLEOTIDE SEQUENCE</scope>
</reference>
<evidence type="ECO:0000256" key="1">
    <source>
        <dbReference type="ARBA" id="ARBA00004651"/>
    </source>
</evidence>
<evidence type="ECO:0000256" key="3">
    <source>
        <dbReference type="ARBA" id="ARBA00022692"/>
    </source>
</evidence>
<dbReference type="Pfam" id="PF00015">
    <property type="entry name" value="MCPsignal"/>
    <property type="match status" value="1"/>
</dbReference>
<dbReference type="Pfam" id="PF00672">
    <property type="entry name" value="HAMP"/>
    <property type="match status" value="1"/>
</dbReference>
<evidence type="ECO:0000256" key="2">
    <source>
        <dbReference type="ARBA" id="ARBA00022475"/>
    </source>
</evidence>
<dbReference type="SUPFAM" id="SSF58104">
    <property type="entry name" value="Methyl-accepting chemotaxis protein (MCP) signaling domain"/>
    <property type="match status" value="1"/>
</dbReference>
<gene>
    <name evidence="12" type="primary">mcpP_1</name>
    <name evidence="12" type="ORF">KBTEX_00761</name>
</gene>